<name>A0ABQ5I007_9ASTR</name>
<keyword evidence="5" id="KW-1185">Reference proteome</keyword>
<keyword evidence="1" id="KW-0863">Zinc-finger</keyword>
<evidence type="ECO:0000313" key="5">
    <source>
        <dbReference type="Proteomes" id="UP001151760"/>
    </source>
</evidence>
<dbReference type="PANTHER" id="PTHR34676">
    <property type="entry name" value="DUF4219 DOMAIN-CONTAINING PROTEIN-RELATED"/>
    <property type="match status" value="1"/>
</dbReference>
<dbReference type="Gene3D" id="4.10.60.10">
    <property type="entry name" value="Zinc finger, CCHC-type"/>
    <property type="match status" value="1"/>
</dbReference>
<sequence>MESEKYLEGQSMQRPPLFESDEFIYWKNRFKTYVKSKDLDLWHVITYGDFPPIQNNPETKKDEIVPFDKQNDDLKKKLAKNNEAKMVIYNALPRKEYERIFMCKTAKEIWDTLLITHQGNSQVKDNKIDLLVQQYEQFTIPEEESIDNVFARFNTIITSLKALDEGFSSKNYVRKFLRALHPKWRAKVTAIEESKDLTSLSLDELIGNLKVYEYDFRYAMTVKEFKKFFKRRGRFVRQPRDERKSSQRSKNDKNGKSERKCFRCGDPNHLIGECPKSPRSKNQRAFIEGAWSDSGEDEEEKAKDETCLVAQASNEICLGINLELNEWIKDSGCSKHMTEPKNINEALKDESWVIAMQEELSQFISNDVWELVPNHKDMTIIGTKWVFRNKLDENSIVSRNKARLVTQGYNQQEGIDYDETYAPVARLESIRILLAFAYALGFKLFQMDVKSAFLNGFINVEVYIAQPPGFIDFVKPNRVY</sequence>
<evidence type="ECO:0000313" key="4">
    <source>
        <dbReference type="EMBL" id="GJT93350.1"/>
    </source>
</evidence>
<reference evidence="4" key="2">
    <citation type="submission" date="2022-01" db="EMBL/GenBank/DDBJ databases">
        <authorList>
            <person name="Yamashiro T."/>
            <person name="Shiraishi A."/>
            <person name="Satake H."/>
            <person name="Nakayama K."/>
        </authorList>
    </citation>
    <scope>NUCLEOTIDE SEQUENCE</scope>
</reference>
<dbReference type="Proteomes" id="UP001151760">
    <property type="component" value="Unassembled WGS sequence"/>
</dbReference>
<gene>
    <name evidence="4" type="ORF">Tco_1082195</name>
</gene>
<dbReference type="PROSITE" id="PS50158">
    <property type="entry name" value="ZF_CCHC"/>
    <property type="match status" value="1"/>
</dbReference>
<dbReference type="InterPro" id="IPR001878">
    <property type="entry name" value="Znf_CCHC"/>
</dbReference>
<feature type="region of interest" description="Disordered" evidence="2">
    <location>
        <begin position="237"/>
        <end position="260"/>
    </location>
</feature>
<dbReference type="InterPro" id="IPR036875">
    <property type="entry name" value="Znf_CCHC_sf"/>
</dbReference>
<keyword evidence="1" id="KW-0479">Metal-binding</keyword>
<evidence type="ECO:0000259" key="3">
    <source>
        <dbReference type="PROSITE" id="PS50158"/>
    </source>
</evidence>
<organism evidence="4 5">
    <name type="scientific">Tanacetum coccineum</name>
    <dbReference type="NCBI Taxonomy" id="301880"/>
    <lineage>
        <taxon>Eukaryota</taxon>
        <taxon>Viridiplantae</taxon>
        <taxon>Streptophyta</taxon>
        <taxon>Embryophyta</taxon>
        <taxon>Tracheophyta</taxon>
        <taxon>Spermatophyta</taxon>
        <taxon>Magnoliopsida</taxon>
        <taxon>eudicotyledons</taxon>
        <taxon>Gunneridae</taxon>
        <taxon>Pentapetalae</taxon>
        <taxon>asterids</taxon>
        <taxon>campanulids</taxon>
        <taxon>Asterales</taxon>
        <taxon>Asteraceae</taxon>
        <taxon>Asteroideae</taxon>
        <taxon>Anthemideae</taxon>
        <taxon>Anthemidinae</taxon>
        <taxon>Tanacetum</taxon>
    </lineage>
</organism>
<keyword evidence="1" id="KW-0862">Zinc</keyword>
<dbReference type="InterPro" id="IPR013103">
    <property type="entry name" value="RVT_2"/>
</dbReference>
<comment type="caution">
    <text evidence="4">The sequence shown here is derived from an EMBL/GenBank/DDBJ whole genome shotgun (WGS) entry which is preliminary data.</text>
</comment>
<dbReference type="Pfam" id="PF14223">
    <property type="entry name" value="Retrotran_gag_2"/>
    <property type="match status" value="1"/>
</dbReference>
<accession>A0ABQ5I007</accession>
<feature type="compositionally biased region" description="Basic and acidic residues" evidence="2">
    <location>
        <begin position="238"/>
        <end position="260"/>
    </location>
</feature>
<proteinExistence type="predicted"/>
<evidence type="ECO:0000256" key="1">
    <source>
        <dbReference type="PROSITE-ProRule" id="PRU00047"/>
    </source>
</evidence>
<evidence type="ECO:0000256" key="2">
    <source>
        <dbReference type="SAM" id="MobiDB-lite"/>
    </source>
</evidence>
<dbReference type="SUPFAM" id="SSF57756">
    <property type="entry name" value="Retrovirus zinc finger-like domains"/>
    <property type="match status" value="1"/>
</dbReference>
<reference evidence="4" key="1">
    <citation type="journal article" date="2022" name="Int. J. Mol. Sci.">
        <title>Draft Genome of Tanacetum Coccineum: Genomic Comparison of Closely Related Tanacetum-Family Plants.</title>
        <authorList>
            <person name="Yamashiro T."/>
            <person name="Shiraishi A."/>
            <person name="Nakayama K."/>
            <person name="Satake H."/>
        </authorList>
    </citation>
    <scope>NUCLEOTIDE SEQUENCE</scope>
</reference>
<dbReference type="EMBL" id="BQNB010020194">
    <property type="protein sequence ID" value="GJT93350.1"/>
    <property type="molecule type" value="Genomic_DNA"/>
</dbReference>
<dbReference type="PANTHER" id="PTHR34676:SF8">
    <property type="entry name" value="TRANSMEMBRANE PROTEIN"/>
    <property type="match status" value="1"/>
</dbReference>
<protein>
    <submittedName>
        <fullName evidence="4">Retrovirus-related pol polyprotein from transposon TNT 1-94</fullName>
    </submittedName>
</protein>
<dbReference type="Pfam" id="PF07727">
    <property type="entry name" value="RVT_2"/>
    <property type="match status" value="1"/>
</dbReference>
<feature type="domain" description="CCHC-type" evidence="3">
    <location>
        <begin position="259"/>
        <end position="276"/>
    </location>
</feature>